<dbReference type="SUPFAM" id="SSF90123">
    <property type="entry name" value="ABC transporter transmembrane region"/>
    <property type="match status" value="1"/>
</dbReference>
<dbReference type="EMBL" id="JAVDVY010000004">
    <property type="protein sequence ID" value="MDR7136238.1"/>
    <property type="molecule type" value="Genomic_DNA"/>
</dbReference>
<dbReference type="Gene3D" id="3.40.50.300">
    <property type="entry name" value="P-loop containing nucleotide triphosphate hydrolases"/>
    <property type="match status" value="1"/>
</dbReference>
<evidence type="ECO:0000313" key="11">
    <source>
        <dbReference type="Proteomes" id="UP001251524"/>
    </source>
</evidence>
<dbReference type="PANTHER" id="PTHR43394:SF1">
    <property type="entry name" value="ATP-BINDING CASSETTE SUB-FAMILY B MEMBER 10, MITOCHONDRIAL"/>
    <property type="match status" value="1"/>
</dbReference>
<feature type="transmembrane region" description="Helical" evidence="7">
    <location>
        <begin position="71"/>
        <end position="95"/>
    </location>
</feature>
<evidence type="ECO:0000256" key="3">
    <source>
        <dbReference type="ARBA" id="ARBA00022741"/>
    </source>
</evidence>
<dbReference type="PANTHER" id="PTHR43394">
    <property type="entry name" value="ATP-DEPENDENT PERMEASE MDL1, MITOCHONDRIAL"/>
    <property type="match status" value="1"/>
</dbReference>
<dbReference type="PROSITE" id="PS50929">
    <property type="entry name" value="ABC_TM1F"/>
    <property type="match status" value="1"/>
</dbReference>
<evidence type="ECO:0000256" key="5">
    <source>
        <dbReference type="ARBA" id="ARBA00022989"/>
    </source>
</evidence>
<feature type="transmembrane region" description="Helical" evidence="7">
    <location>
        <begin position="251"/>
        <end position="273"/>
    </location>
</feature>
<dbReference type="InterPro" id="IPR011918">
    <property type="entry name" value="ABC_MsbA_ATP-bd"/>
</dbReference>
<evidence type="ECO:0000256" key="1">
    <source>
        <dbReference type="ARBA" id="ARBA00004651"/>
    </source>
</evidence>
<dbReference type="SMART" id="SM00382">
    <property type="entry name" value="AAA"/>
    <property type="match status" value="1"/>
</dbReference>
<dbReference type="PROSITE" id="PS00211">
    <property type="entry name" value="ABC_TRANSPORTER_1"/>
    <property type="match status" value="1"/>
</dbReference>
<dbReference type="RefSeq" id="WP_310064556.1">
    <property type="nucleotide sequence ID" value="NZ_JAVDVY010000004.1"/>
</dbReference>
<dbReference type="CDD" id="cd03249">
    <property type="entry name" value="ABC_MTABC3_MDL1_MDL2"/>
    <property type="match status" value="1"/>
</dbReference>
<keyword evidence="11" id="KW-1185">Reference proteome</keyword>
<dbReference type="InterPro" id="IPR017871">
    <property type="entry name" value="ABC_transporter-like_CS"/>
</dbReference>
<dbReference type="Pfam" id="PF00664">
    <property type="entry name" value="ABC_membrane"/>
    <property type="match status" value="1"/>
</dbReference>
<name>A0ABU1WF59_9GAMM</name>
<evidence type="ECO:0000256" key="7">
    <source>
        <dbReference type="SAM" id="Phobius"/>
    </source>
</evidence>
<dbReference type="PROSITE" id="PS50893">
    <property type="entry name" value="ABC_TRANSPORTER_2"/>
    <property type="match status" value="1"/>
</dbReference>
<dbReference type="InterPro" id="IPR027417">
    <property type="entry name" value="P-loop_NTPase"/>
</dbReference>
<dbReference type="InterPro" id="IPR003593">
    <property type="entry name" value="AAA+_ATPase"/>
</dbReference>
<feature type="domain" description="ABC transmembrane type-1" evidence="9">
    <location>
        <begin position="34"/>
        <end position="312"/>
    </location>
</feature>
<keyword evidence="6 7" id="KW-0472">Membrane</keyword>
<evidence type="ECO:0000313" key="10">
    <source>
        <dbReference type="EMBL" id="MDR7136238.1"/>
    </source>
</evidence>
<dbReference type="CDD" id="cd18575">
    <property type="entry name" value="ABC_6TM_bac_exporter_ABCB8_10_like"/>
    <property type="match status" value="1"/>
</dbReference>
<feature type="transmembrane region" description="Helical" evidence="7">
    <location>
        <begin position="29"/>
        <end position="51"/>
    </location>
</feature>
<comment type="subcellular location">
    <subcellularLocation>
        <location evidence="1">Cell membrane</location>
        <topology evidence="1">Multi-pass membrane protein</topology>
    </subcellularLocation>
</comment>
<dbReference type="SUPFAM" id="SSF52540">
    <property type="entry name" value="P-loop containing nucleoside triphosphate hydrolases"/>
    <property type="match status" value="1"/>
</dbReference>
<keyword evidence="4 10" id="KW-0067">ATP-binding</keyword>
<keyword evidence="2 7" id="KW-0812">Transmembrane</keyword>
<dbReference type="NCBIfam" id="TIGR02204">
    <property type="entry name" value="MsbA_rel"/>
    <property type="match status" value="1"/>
</dbReference>
<dbReference type="InterPro" id="IPR003439">
    <property type="entry name" value="ABC_transporter-like_ATP-bd"/>
</dbReference>
<feature type="transmembrane region" description="Helical" evidence="7">
    <location>
        <begin position="285"/>
        <end position="304"/>
    </location>
</feature>
<evidence type="ECO:0000256" key="6">
    <source>
        <dbReference type="ARBA" id="ARBA00023136"/>
    </source>
</evidence>
<evidence type="ECO:0000256" key="2">
    <source>
        <dbReference type="ARBA" id="ARBA00022692"/>
    </source>
</evidence>
<feature type="domain" description="ABC transporter" evidence="8">
    <location>
        <begin position="347"/>
        <end position="583"/>
    </location>
</feature>
<evidence type="ECO:0000256" key="4">
    <source>
        <dbReference type="ARBA" id="ARBA00022840"/>
    </source>
</evidence>
<sequence>MTGTDTSPSKAPIGSLRALWPFVRRHRTLFVCWLVALGCSSAATLVLPKAFGTMIDQGFTQGGGAIDRAFVLLFVVAVALALATAARFFFVSLLGERVVADLRERLYAHLIGLDAGFHDRTRSGELVSRLTADAELLRSVVGSSMSVALRSSVTVVGSLVMLFVTSPRLASYALIGIPLAVLPIVIGGRRLKKISRASQDRVADANVLAAETLGAVRTVQAHAREPYEQGRFGDALKVAVATARRRIQAQAWVTAVAIVLIFGAITLVLWMGAHDVAAGRMTAGTLGQFVLYALIGGGSIGALAEVSNELQRAAGGMGRIAELLSEDPAITSPAHPQLLPHPFQGDVAFDGVTFHYPMRPDLPALEDFTLRVRPGETVALVGPSGAGKSTVFSLLLRFHDPQSGTIRIDDTDIRQLDLSVLRDAIGLVPQQPTIFASSARDNIRYGRLQADDSEVDAAVRAAYASDFIADLPQGLDTELGERGARLSGGQQQRIAIARALLKDAPILLLDEATSALDAQSERAVQQALEGLMRGRTTLVIAHRLATVLKADRIVVMDRGRIIAEGRHEELLAQGGLYAELAKLQFLD</sequence>
<dbReference type="InterPro" id="IPR011527">
    <property type="entry name" value="ABC1_TM_dom"/>
</dbReference>
<dbReference type="Gene3D" id="1.20.1560.10">
    <property type="entry name" value="ABC transporter type 1, transmembrane domain"/>
    <property type="match status" value="1"/>
</dbReference>
<reference evidence="10 11" key="1">
    <citation type="submission" date="2023-07" db="EMBL/GenBank/DDBJ databases">
        <title>Sorghum-associated microbial communities from plants grown in Nebraska, USA.</title>
        <authorList>
            <person name="Schachtman D."/>
        </authorList>
    </citation>
    <scope>NUCLEOTIDE SEQUENCE [LARGE SCALE GENOMIC DNA]</scope>
    <source>
        <strain evidence="10 11">BE198</strain>
    </source>
</reference>
<evidence type="ECO:0000259" key="9">
    <source>
        <dbReference type="PROSITE" id="PS50929"/>
    </source>
</evidence>
<dbReference type="Proteomes" id="UP001251524">
    <property type="component" value="Unassembled WGS sequence"/>
</dbReference>
<dbReference type="GO" id="GO:0005524">
    <property type="term" value="F:ATP binding"/>
    <property type="evidence" value="ECO:0007669"/>
    <property type="project" value="UniProtKB-KW"/>
</dbReference>
<gene>
    <name evidence="10" type="ORF">J2X06_003464</name>
</gene>
<dbReference type="InterPro" id="IPR039421">
    <property type="entry name" value="Type_1_exporter"/>
</dbReference>
<dbReference type="InterPro" id="IPR036640">
    <property type="entry name" value="ABC1_TM_sf"/>
</dbReference>
<feature type="transmembrane region" description="Helical" evidence="7">
    <location>
        <begin position="170"/>
        <end position="188"/>
    </location>
</feature>
<keyword evidence="5 7" id="KW-1133">Transmembrane helix</keyword>
<comment type="caution">
    <text evidence="10">The sequence shown here is derived from an EMBL/GenBank/DDBJ whole genome shotgun (WGS) entry which is preliminary data.</text>
</comment>
<organism evidence="10 11">
    <name type="scientific">Lysobacter niastensis</name>
    <dbReference type="NCBI Taxonomy" id="380629"/>
    <lineage>
        <taxon>Bacteria</taxon>
        <taxon>Pseudomonadati</taxon>
        <taxon>Pseudomonadota</taxon>
        <taxon>Gammaproteobacteria</taxon>
        <taxon>Lysobacterales</taxon>
        <taxon>Lysobacteraceae</taxon>
        <taxon>Lysobacter</taxon>
    </lineage>
</organism>
<dbReference type="Pfam" id="PF00005">
    <property type="entry name" value="ABC_tran"/>
    <property type="match status" value="1"/>
</dbReference>
<evidence type="ECO:0000259" key="8">
    <source>
        <dbReference type="PROSITE" id="PS50893"/>
    </source>
</evidence>
<proteinExistence type="predicted"/>
<accession>A0ABU1WF59</accession>
<keyword evidence="3" id="KW-0547">Nucleotide-binding</keyword>
<protein>
    <submittedName>
        <fullName evidence="10">ATP-binding cassette subfamily B protein</fullName>
    </submittedName>
</protein>